<name>A0AB36J3N1_9BACL</name>
<protein>
    <recommendedName>
        <fullName evidence="1">HTH LytTR-type domain-containing protein</fullName>
    </recommendedName>
</protein>
<organism evidence="2 3">
    <name type="scientific">Paenibacillus odorifer</name>
    <dbReference type="NCBI Taxonomy" id="189426"/>
    <lineage>
        <taxon>Bacteria</taxon>
        <taxon>Bacillati</taxon>
        <taxon>Bacillota</taxon>
        <taxon>Bacilli</taxon>
        <taxon>Bacillales</taxon>
        <taxon>Paenibacillaceae</taxon>
        <taxon>Paenibacillus</taxon>
    </lineage>
</organism>
<dbReference type="AlphaFoldDB" id="A0AB36J3N1"/>
<dbReference type="InterPro" id="IPR007492">
    <property type="entry name" value="LytTR_DNA-bd_dom"/>
</dbReference>
<dbReference type="Proteomes" id="UP000187323">
    <property type="component" value="Unassembled WGS sequence"/>
</dbReference>
<proteinExistence type="predicted"/>
<evidence type="ECO:0000259" key="1">
    <source>
        <dbReference type="SMART" id="SM00850"/>
    </source>
</evidence>
<dbReference type="GO" id="GO:0003677">
    <property type="term" value="F:DNA binding"/>
    <property type="evidence" value="ECO:0007669"/>
    <property type="project" value="InterPro"/>
</dbReference>
<accession>A0AB36J3N1</accession>
<evidence type="ECO:0000313" key="3">
    <source>
        <dbReference type="Proteomes" id="UP000187323"/>
    </source>
</evidence>
<comment type="caution">
    <text evidence="2">The sequence shown here is derived from an EMBL/GenBank/DDBJ whole genome shotgun (WGS) entry which is preliminary data.</text>
</comment>
<dbReference type="SMART" id="SM00850">
    <property type="entry name" value="LytTR"/>
    <property type="match status" value="1"/>
</dbReference>
<dbReference type="Gene3D" id="2.40.50.1020">
    <property type="entry name" value="LytTr DNA-binding domain"/>
    <property type="match status" value="1"/>
</dbReference>
<feature type="domain" description="HTH LytTR-type" evidence="1">
    <location>
        <begin position="14"/>
        <end position="117"/>
    </location>
</feature>
<gene>
    <name evidence="2" type="ORF">BSK47_29470</name>
</gene>
<sequence>MLKLSVTRDPEGESGLNNIDVDSILMLDFAMSSDKVAVHTAEEIYFTVGTLKYWNKTLNNSGYRFGIADRSNCVNLEKIEVLDKTLKIAYFEKDFTSKSKRCMIARYRFKEVAESLMLVNPNIIITASESLY</sequence>
<dbReference type="Pfam" id="PF04397">
    <property type="entry name" value="LytTR"/>
    <property type="match status" value="1"/>
</dbReference>
<dbReference type="RefSeq" id="WP_076138651.1">
    <property type="nucleotide sequence ID" value="NZ_MPTN01000050.1"/>
</dbReference>
<evidence type="ECO:0000313" key="2">
    <source>
        <dbReference type="EMBL" id="OME11224.1"/>
    </source>
</evidence>
<dbReference type="EMBL" id="MPTO01000041">
    <property type="protein sequence ID" value="OME11224.1"/>
    <property type="molecule type" value="Genomic_DNA"/>
</dbReference>
<reference evidence="2 3" key="1">
    <citation type="submission" date="2016-10" db="EMBL/GenBank/DDBJ databases">
        <title>Paenibacillus species isolates.</title>
        <authorList>
            <person name="Beno S.M."/>
        </authorList>
    </citation>
    <scope>NUCLEOTIDE SEQUENCE [LARGE SCALE GENOMIC DNA]</scope>
    <source>
        <strain evidence="2 3">FSL H7-0918</strain>
    </source>
</reference>